<dbReference type="EMBL" id="LAZR01051522">
    <property type="protein sequence ID" value="KKK84970.1"/>
    <property type="molecule type" value="Genomic_DNA"/>
</dbReference>
<feature type="transmembrane region" description="Helical" evidence="1">
    <location>
        <begin position="60"/>
        <end position="79"/>
    </location>
</feature>
<dbReference type="AlphaFoldDB" id="A0A0F8ZG71"/>
<accession>A0A0F8ZG71</accession>
<evidence type="ECO:0000259" key="2">
    <source>
        <dbReference type="Pfam" id="PF00487"/>
    </source>
</evidence>
<reference evidence="3" key="1">
    <citation type="journal article" date="2015" name="Nature">
        <title>Complex archaea that bridge the gap between prokaryotes and eukaryotes.</title>
        <authorList>
            <person name="Spang A."/>
            <person name="Saw J.H."/>
            <person name="Jorgensen S.L."/>
            <person name="Zaremba-Niedzwiedzka K."/>
            <person name="Martijn J."/>
            <person name="Lind A.E."/>
            <person name="van Eijk R."/>
            <person name="Schleper C."/>
            <person name="Guy L."/>
            <person name="Ettema T.J."/>
        </authorList>
    </citation>
    <scope>NUCLEOTIDE SEQUENCE</scope>
</reference>
<feature type="transmembrane region" description="Helical" evidence="1">
    <location>
        <begin position="196"/>
        <end position="218"/>
    </location>
</feature>
<proteinExistence type="predicted"/>
<dbReference type="InterPro" id="IPR005804">
    <property type="entry name" value="FA_desaturase_dom"/>
</dbReference>
<organism evidence="3">
    <name type="scientific">marine sediment metagenome</name>
    <dbReference type="NCBI Taxonomy" id="412755"/>
    <lineage>
        <taxon>unclassified sequences</taxon>
        <taxon>metagenomes</taxon>
        <taxon>ecological metagenomes</taxon>
    </lineage>
</organism>
<keyword evidence="1" id="KW-0472">Membrane</keyword>
<dbReference type="GO" id="GO:0016717">
    <property type="term" value="F:oxidoreductase activity, acting on paired donors, with oxidation of a pair of donors resulting in the reduction of molecular oxygen to two molecules of water"/>
    <property type="evidence" value="ECO:0007669"/>
    <property type="project" value="TreeGrafter"/>
</dbReference>
<evidence type="ECO:0000256" key="1">
    <source>
        <dbReference type="SAM" id="Phobius"/>
    </source>
</evidence>
<protein>
    <recommendedName>
        <fullName evidence="2">Fatty acid desaturase domain-containing protein</fullName>
    </recommendedName>
</protein>
<dbReference type="GO" id="GO:0008610">
    <property type="term" value="P:lipid biosynthetic process"/>
    <property type="evidence" value="ECO:0007669"/>
    <property type="project" value="UniProtKB-ARBA"/>
</dbReference>
<feature type="non-terminal residue" evidence="3">
    <location>
        <position position="255"/>
    </location>
</feature>
<gene>
    <name evidence="3" type="ORF">LCGC14_2778000</name>
</gene>
<dbReference type="PANTHER" id="PTHR19353:SF19">
    <property type="entry name" value="DELTA(5) FATTY ACID DESATURASE C-RELATED"/>
    <property type="match status" value="1"/>
</dbReference>
<feature type="transmembrane region" description="Helical" evidence="1">
    <location>
        <begin position="91"/>
        <end position="113"/>
    </location>
</feature>
<evidence type="ECO:0000313" key="3">
    <source>
        <dbReference type="EMBL" id="KKK84970.1"/>
    </source>
</evidence>
<feature type="transmembrane region" description="Helical" evidence="1">
    <location>
        <begin position="172"/>
        <end position="190"/>
    </location>
</feature>
<dbReference type="GO" id="GO:0016020">
    <property type="term" value="C:membrane"/>
    <property type="evidence" value="ECO:0007669"/>
    <property type="project" value="TreeGrafter"/>
</dbReference>
<comment type="caution">
    <text evidence="3">The sequence shown here is derived from an EMBL/GenBank/DDBJ whole genome shotgun (WGS) entry which is preliminary data.</text>
</comment>
<sequence length="255" mass="29335">MSHAYPLEAREVLNQIVRDPRFKVLNTAPAIGLQVMAFSLLGYIAFAGSIWSYSQGYIPYLLLLVFSGYGLVMMFASVHEATHGSVARTPWLNDMIGTVAAFLYMPGMSTTVYRQLHLAHHRYTGDTDKDPDAQYVNAPFILCLFRWATKDIHWGIWFARNFSKRTVKEKRAFICGVIVYFAWYGGWLLSPYATEFVLLYLIPQRVFYCVLLYFFAYVQHPPGVLQSEQPFQATVILNAPKWAHPLMIYQDKHII</sequence>
<dbReference type="Pfam" id="PF00487">
    <property type="entry name" value="FA_desaturase"/>
    <property type="match status" value="1"/>
</dbReference>
<feature type="transmembrane region" description="Helical" evidence="1">
    <location>
        <begin position="31"/>
        <end position="53"/>
    </location>
</feature>
<keyword evidence="1" id="KW-0812">Transmembrane</keyword>
<feature type="domain" description="Fatty acid desaturase" evidence="2">
    <location>
        <begin position="59"/>
        <end position="254"/>
    </location>
</feature>
<dbReference type="PANTHER" id="PTHR19353">
    <property type="entry name" value="FATTY ACID DESATURASE 2"/>
    <property type="match status" value="1"/>
</dbReference>
<dbReference type="InterPro" id="IPR012171">
    <property type="entry name" value="Fatty_acid_desaturase"/>
</dbReference>
<name>A0A0F8ZG71_9ZZZZ</name>
<keyword evidence="1" id="KW-1133">Transmembrane helix</keyword>